<dbReference type="PaxDb" id="272559-BF9343_0338"/>
<proteinExistence type="predicted"/>
<dbReference type="AlphaFoldDB" id="Q5LIA9"/>
<organism evidence="1 2">
    <name type="scientific">Bacteroides fragilis (strain ATCC 25285 / DSM 2151 / CCUG 4856 / JCM 11019 / LMG 10263 / NCTC 9343 / Onslow / VPI 2553 / EN-2)</name>
    <dbReference type="NCBI Taxonomy" id="272559"/>
    <lineage>
        <taxon>Bacteria</taxon>
        <taxon>Pseudomonadati</taxon>
        <taxon>Bacteroidota</taxon>
        <taxon>Bacteroidia</taxon>
        <taxon>Bacteroidales</taxon>
        <taxon>Bacteroidaceae</taxon>
        <taxon>Bacteroides</taxon>
    </lineage>
</organism>
<keyword evidence="2" id="KW-1185">Reference proteome</keyword>
<evidence type="ECO:0000313" key="1">
    <source>
        <dbReference type="EMBL" id="CAH06117.1"/>
    </source>
</evidence>
<evidence type="ECO:0000313" key="2">
    <source>
        <dbReference type="Proteomes" id="UP000006731"/>
    </source>
</evidence>
<accession>Q5LIA9</accession>
<gene>
    <name evidence="1" type="ORF">BF9343_0338</name>
</gene>
<dbReference type="Proteomes" id="UP000006731">
    <property type="component" value="Chromosome"/>
</dbReference>
<dbReference type="HOGENOM" id="CLU_2679974_0_0_10"/>
<reference evidence="1 2" key="1">
    <citation type="journal article" date="2005" name="Science">
        <title>Extensive DNA inversions in the B. fragilis genome control variable gene expression.</title>
        <authorList>
            <person name="Cerdeno-Tarraga A.M."/>
            <person name="Patrick S."/>
            <person name="Crosmann L."/>
            <person name="Blakely G."/>
            <person name="Abratt V."/>
            <person name="Lennard N."/>
            <person name="Duerden B."/>
            <person name="Poxton I."/>
            <person name="Harris B."/>
            <person name="Quail M.A."/>
            <person name="Barron A."/>
            <person name="Clarck L."/>
            <person name="Corton C."/>
            <person name="Doggett J."/>
            <person name="Holden M.T.G."/>
            <person name="Larke N."/>
            <person name="Line A."/>
            <person name="Lord A."/>
            <person name="Norbertczak H."/>
            <person name="Ormond D."/>
            <person name="Price C."/>
            <person name="Rabbinowitsch E."/>
            <person name="Woodward J."/>
            <person name="Barrel B.G."/>
            <person name="Parkhill J."/>
        </authorList>
    </citation>
    <scope>NUCLEOTIDE SEQUENCE [LARGE SCALE GENOMIC DNA]</scope>
    <source>
        <strain evidence="2">ATCC 25285 / DSM 2151 / CCUG 4856 / JCM 11019 / LMG 10263 / NCTC 9343 / Onslow / VPI 2553 / EN-2</strain>
    </source>
</reference>
<sequence length="74" mass="8034">MGEHTKVHIISGITSAAPTHSFPFFLNIHQDTDGQPTCPCVNKDYNKSVIILAGISILEKAKSFLPRSLSEAPI</sequence>
<dbReference type="EMBL" id="CR626927">
    <property type="protein sequence ID" value="CAH06117.1"/>
    <property type="molecule type" value="Genomic_DNA"/>
</dbReference>
<protein>
    <submittedName>
        <fullName evidence="1">Uncharacterized protein</fullName>
    </submittedName>
</protein>
<dbReference type="KEGG" id="bfs:BF9343_0338"/>
<name>Q5LIA9_BACFN</name>